<proteinExistence type="predicted"/>
<keyword evidence="1" id="KW-0408">Iron</keyword>
<gene>
    <name evidence="3" type="ORF">SAMN05660923_00135</name>
</gene>
<dbReference type="SMART" id="SM00899">
    <property type="entry name" value="FeoA"/>
    <property type="match status" value="1"/>
</dbReference>
<dbReference type="RefSeq" id="WP_093749845.1">
    <property type="nucleotide sequence ID" value="NZ_BSYN01000001.1"/>
</dbReference>
<dbReference type="InterPro" id="IPR007167">
    <property type="entry name" value="Fe-transptr_FeoA-like"/>
</dbReference>
<dbReference type="Proteomes" id="UP000198828">
    <property type="component" value="Unassembled WGS sequence"/>
</dbReference>
<evidence type="ECO:0000259" key="2">
    <source>
        <dbReference type="SMART" id="SM00899"/>
    </source>
</evidence>
<dbReference type="GO" id="GO:0046914">
    <property type="term" value="F:transition metal ion binding"/>
    <property type="evidence" value="ECO:0007669"/>
    <property type="project" value="InterPro"/>
</dbReference>
<dbReference type="EMBL" id="FNNG01000001">
    <property type="protein sequence ID" value="SDW05908.1"/>
    <property type="molecule type" value="Genomic_DNA"/>
</dbReference>
<feature type="domain" description="Ferrous iron transporter FeoA-like" evidence="2">
    <location>
        <begin position="1"/>
        <end position="69"/>
    </location>
</feature>
<keyword evidence="4" id="KW-1185">Reference proteome</keyword>
<dbReference type="Pfam" id="PF04023">
    <property type="entry name" value="FeoA"/>
    <property type="match status" value="1"/>
</dbReference>
<dbReference type="InterPro" id="IPR038157">
    <property type="entry name" value="FeoA_core_dom"/>
</dbReference>
<name>A0A1H2QGC1_9FIRM</name>
<accession>A0A1H2QGC1</accession>
<sequence length="70" mass="7837">MVLDNCVKSKDYIIHEVPNMHLLKSLGIRKGVKFQVQTKQPLQGPVVIKVGNRSIAVDKSLAKQIEVQEV</sequence>
<evidence type="ECO:0000313" key="3">
    <source>
        <dbReference type="EMBL" id="SDW05908.1"/>
    </source>
</evidence>
<reference evidence="3 4" key="1">
    <citation type="submission" date="2016-10" db="EMBL/GenBank/DDBJ databases">
        <authorList>
            <person name="de Groot N.N."/>
        </authorList>
    </citation>
    <scope>NUCLEOTIDE SEQUENCE [LARGE SCALE GENOMIC DNA]</scope>
    <source>
        <strain evidence="3 4">DSM 23310</strain>
    </source>
</reference>
<evidence type="ECO:0000313" key="4">
    <source>
        <dbReference type="Proteomes" id="UP000198828"/>
    </source>
</evidence>
<dbReference type="InterPro" id="IPR008988">
    <property type="entry name" value="Transcriptional_repressor_C"/>
</dbReference>
<evidence type="ECO:0000256" key="1">
    <source>
        <dbReference type="ARBA" id="ARBA00023004"/>
    </source>
</evidence>
<dbReference type="AlphaFoldDB" id="A0A1H2QGC1"/>
<organism evidence="3 4">
    <name type="scientific">Tepidimicrobium xylanilyticum</name>
    <dbReference type="NCBI Taxonomy" id="1123352"/>
    <lineage>
        <taxon>Bacteria</taxon>
        <taxon>Bacillati</taxon>
        <taxon>Bacillota</taxon>
        <taxon>Tissierellia</taxon>
        <taxon>Tissierellales</taxon>
        <taxon>Tepidimicrobiaceae</taxon>
        <taxon>Tepidimicrobium</taxon>
    </lineage>
</organism>
<protein>
    <submittedName>
        <fullName evidence="3">Ferrous iron transport protein A</fullName>
    </submittedName>
</protein>
<dbReference type="Gene3D" id="2.30.30.90">
    <property type="match status" value="1"/>
</dbReference>
<dbReference type="SUPFAM" id="SSF50037">
    <property type="entry name" value="C-terminal domain of transcriptional repressors"/>
    <property type="match status" value="1"/>
</dbReference>
<dbReference type="OrthoDB" id="9811076at2"/>